<keyword evidence="2" id="KW-1185">Reference proteome</keyword>
<protein>
    <submittedName>
        <fullName evidence="1">Uncharacterized protein</fullName>
    </submittedName>
</protein>
<proteinExistence type="predicted"/>
<evidence type="ECO:0000313" key="2">
    <source>
        <dbReference type="Proteomes" id="UP001066276"/>
    </source>
</evidence>
<organism evidence="1 2">
    <name type="scientific">Pleurodeles waltl</name>
    <name type="common">Iberian ribbed newt</name>
    <dbReference type="NCBI Taxonomy" id="8319"/>
    <lineage>
        <taxon>Eukaryota</taxon>
        <taxon>Metazoa</taxon>
        <taxon>Chordata</taxon>
        <taxon>Craniata</taxon>
        <taxon>Vertebrata</taxon>
        <taxon>Euteleostomi</taxon>
        <taxon>Amphibia</taxon>
        <taxon>Batrachia</taxon>
        <taxon>Caudata</taxon>
        <taxon>Salamandroidea</taxon>
        <taxon>Salamandridae</taxon>
        <taxon>Pleurodelinae</taxon>
        <taxon>Pleurodeles</taxon>
    </lineage>
</organism>
<dbReference type="EMBL" id="JANPWB010000005">
    <property type="protein sequence ID" value="KAJ1188416.1"/>
    <property type="molecule type" value="Genomic_DNA"/>
</dbReference>
<sequence>MPDNGAATLEVVWPTAIAKPLGTAAAALPINGPTHHGVGVIDEVALEVPAFKMETATDAIAIQANQVVLAQEQAQTRPYTIPKDQQSSRAVARDCEDIIKKASASESDVSPGT</sequence>
<evidence type="ECO:0000313" key="1">
    <source>
        <dbReference type="EMBL" id="KAJ1188416.1"/>
    </source>
</evidence>
<dbReference type="Proteomes" id="UP001066276">
    <property type="component" value="Chromosome 3_1"/>
</dbReference>
<gene>
    <name evidence="1" type="ORF">NDU88_005177</name>
</gene>
<comment type="caution">
    <text evidence="1">The sequence shown here is derived from an EMBL/GenBank/DDBJ whole genome shotgun (WGS) entry which is preliminary data.</text>
</comment>
<dbReference type="AlphaFoldDB" id="A0AAV7UI51"/>
<reference evidence="1" key="1">
    <citation type="journal article" date="2022" name="bioRxiv">
        <title>Sequencing and chromosome-scale assembly of the giantPleurodeles waltlgenome.</title>
        <authorList>
            <person name="Brown T."/>
            <person name="Elewa A."/>
            <person name="Iarovenko S."/>
            <person name="Subramanian E."/>
            <person name="Araus A.J."/>
            <person name="Petzold A."/>
            <person name="Susuki M."/>
            <person name="Suzuki K.-i.T."/>
            <person name="Hayashi T."/>
            <person name="Toyoda A."/>
            <person name="Oliveira C."/>
            <person name="Osipova E."/>
            <person name="Leigh N.D."/>
            <person name="Simon A."/>
            <person name="Yun M.H."/>
        </authorList>
    </citation>
    <scope>NUCLEOTIDE SEQUENCE</scope>
    <source>
        <strain evidence="1">20211129_DDA</strain>
        <tissue evidence="1">Liver</tissue>
    </source>
</reference>
<accession>A0AAV7UI51</accession>
<name>A0AAV7UI51_PLEWA</name>